<dbReference type="InterPro" id="IPR050266">
    <property type="entry name" value="AB_hydrolase_sf"/>
</dbReference>
<dbReference type="PIRSF" id="PIRSF005539">
    <property type="entry name" value="Pept_S33_TRI_F1"/>
    <property type="match status" value="1"/>
</dbReference>
<dbReference type="InterPro" id="IPR000073">
    <property type="entry name" value="AB_hydrolase_1"/>
</dbReference>
<gene>
    <name evidence="6" type="primary">laaA</name>
    <name evidence="6" type="ORF">KL86CIT2_50445</name>
    <name evidence="7" type="ORF">KM92CIT3_80160</name>
</gene>
<dbReference type="GO" id="GO:0006508">
    <property type="term" value="P:proteolysis"/>
    <property type="evidence" value="ECO:0007669"/>
    <property type="project" value="InterPro"/>
</dbReference>
<dbReference type="EMBL" id="FLUB01000020">
    <property type="protein sequence ID" value="SBV67109.1"/>
    <property type="molecule type" value="Genomic_DNA"/>
</dbReference>
<dbReference type="PRINTS" id="PR00793">
    <property type="entry name" value="PROAMNOPTASE"/>
</dbReference>
<evidence type="ECO:0000256" key="3">
    <source>
        <dbReference type="PIRNR" id="PIRNR005539"/>
    </source>
</evidence>
<evidence type="ECO:0000313" key="6">
    <source>
        <dbReference type="EMBL" id="SBV66939.1"/>
    </source>
</evidence>
<dbReference type="Gene3D" id="3.40.50.1820">
    <property type="entry name" value="alpha/beta hydrolase"/>
    <property type="match status" value="1"/>
</dbReference>
<dbReference type="EMBL" id="FLUA01000049">
    <property type="protein sequence ID" value="SBV66939.1"/>
    <property type="molecule type" value="Genomic_DNA"/>
</dbReference>
<dbReference type="InterPro" id="IPR005945">
    <property type="entry name" value="Pro_imino_pep"/>
</dbReference>
<dbReference type="GO" id="GO:0016020">
    <property type="term" value="C:membrane"/>
    <property type="evidence" value="ECO:0007669"/>
    <property type="project" value="TreeGrafter"/>
</dbReference>
<evidence type="ECO:0000256" key="4">
    <source>
        <dbReference type="PIRSR" id="PIRSR005539-1"/>
    </source>
</evidence>
<sequence>MQSHYKYGEMFCDSILTSYRIYGDPASQLMPLIILHGGPSGGFDYLLNYHELSDDGRMVIFYDQYGCGRSTHFPLADASFWTIERYLQQLRQLISHLNIGQRYSLLGHSWGGMLAAEHACTQPEGLSGVIYASAPASIPLWQSEVLRLFKELTTGADAMSDDAIMQAKIYQHPPEQLIAYYKKHVYSLAQEPLHIQRSDAQFAADPTAYHVLWGANELAVNGLLAQWDITRSLHKIRCPGLVLHGEYDQATSQVVQPLITHITHCRGVTIPDSSHNPHEENTEPCLTAVREFLRGLD</sequence>
<protein>
    <submittedName>
        <fullName evidence="6">L-amino acid amidase</fullName>
        <ecNumber evidence="6">3.5.1.101</ecNumber>
    </submittedName>
</protein>
<feature type="active site" description="Nucleophile" evidence="4">
    <location>
        <position position="109"/>
    </location>
</feature>
<dbReference type="SUPFAM" id="SSF53474">
    <property type="entry name" value="alpha/beta-Hydrolases"/>
    <property type="match status" value="1"/>
</dbReference>
<feature type="active site" description="Proton donor" evidence="4">
    <location>
        <position position="275"/>
    </location>
</feature>
<dbReference type="RefSeq" id="WP_003836575.1">
    <property type="nucleotide sequence ID" value="NZ_CALGZU010000016.1"/>
</dbReference>
<evidence type="ECO:0000256" key="1">
    <source>
        <dbReference type="ARBA" id="ARBA00010088"/>
    </source>
</evidence>
<dbReference type="GO" id="GO:0008233">
    <property type="term" value="F:peptidase activity"/>
    <property type="evidence" value="ECO:0007669"/>
    <property type="project" value="InterPro"/>
</dbReference>
<dbReference type="AlphaFoldDB" id="A0A212IJY9"/>
<evidence type="ECO:0000259" key="5">
    <source>
        <dbReference type="Pfam" id="PF12697"/>
    </source>
</evidence>
<feature type="active site" evidence="4">
    <location>
        <position position="248"/>
    </location>
</feature>
<evidence type="ECO:0000256" key="2">
    <source>
        <dbReference type="ARBA" id="ARBA00022801"/>
    </source>
</evidence>
<dbReference type="PANTHER" id="PTHR43798">
    <property type="entry name" value="MONOACYLGLYCEROL LIPASE"/>
    <property type="match status" value="1"/>
</dbReference>
<dbReference type="InterPro" id="IPR002410">
    <property type="entry name" value="Peptidase_S33"/>
</dbReference>
<proteinExistence type="inferred from homology"/>
<name>A0A212IJY9_9ENTR</name>
<comment type="similarity">
    <text evidence="1">Belongs to the peptidase S33 family.</text>
</comment>
<evidence type="ECO:0000313" key="7">
    <source>
        <dbReference type="EMBL" id="SBV67109.1"/>
    </source>
</evidence>
<dbReference type="Pfam" id="PF12697">
    <property type="entry name" value="Abhydrolase_6"/>
    <property type="match status" value="1"/>
</dbReference>
<dbReference type="NCBIfam" id="TIGR01250">
    <property type="entry name" value="pro_imino_pep_2"/>
    <property type="match status" value="1"/>
</dbReference>
<dbReference type="PANTHER" id="PTHR43798:SF33">
    <property type="entry name" value="HYDROLASE, PUTATIVE (AFU_ORTHOLOGUE AFUA_2G14860)-RELATED"/>
    <property type="match status" value="1"/>
</dbReference>
<feature type="domain" description="AB hydrolase-1" evidence="5">
    <location>
        <begin position="32"/>
        <end position="283"/>
    </location>
</feature>
<keyword evidence="2 3" id="KW-0378">Hydrolase</keyword>
<dbReference type="InterPro" id="IPR029058">
    <property type="entry name" value="AB_hydrolase_fold"/>
</dbReference>
<accession>A0A212IJY9</accession>
<reference evidence="6" key="1">
    <citation type="submission" date="2016-04" db="EMBL/GenBank/DDBJ databases">
        <authorList>
            <person name="Evans L.H."/>
            <person name="Alamgir A."/>
            <person name="Owens N."/>
            <person name="Weber N.D."/>
            <person name="Virtaneva K."/>
            <person name="Barbian K."/>
            <person name="Babar A."/>
            <person name="Rosenke K."/>
        </authorList>
    </citation>
    <scope>NUCLEOTIDE SEQUENCE</scope>
    <source>
        <strain evidence="6">86-2</strain>
        <strain evidence="7">92-3</strain>
    </source>
</reference>
<dbReference type="GeneID" id="87001451"/>
<organism evidence="6">
    <name type="scientific">uncultured Citrobacter sp</name>
    <dbReference type="NCBI Taxonomy" id="200446"/>
    <lineage>
        <taxon>Bacteria</taxon>
        <taxon>Pseudomonadati</taxon>
        <taxon>Pseudomonadota</taxon>
        <taxon>Gammaproteobacteria</taxon>
        <taxon>Enterobacterales</taxon>
        <taxon>Enterobacteriaceae</taxon>
        <taxon>Citrobacter</taxon>
        <taxon>environmental samples</taxon>
    </lineage>
</organism>
<dbReference type="EC" id="3.5.1.101" evidence="6"/>